<comment type="caution">
    <text evidence="2">The sequence shown here is derived from an EMBL/GenBank/DDBJ whole genome shotgun (WGS) entry which is preliminary data.</text>
</comment>
<evidence type="ECO:0000313" key="5">
    <source>
        <dbReference type="Proteomes" id="UP000663829"/>
    </source>
</evidence>
<organism evidence="2 5">
    <name type="scientific">Didymodactylos carnosus</name>
    <dbReference type="NCBI Taxonomy" id="1234261"/>
    <lineage>
        <taxon>Eukaryota</taxon>
        <taxon>Metazoa</taxon>
        <taxon>Spiralia</taxon>
        <taxon>Gnathifera</taxon>
        <taxon>Rotifera</taxon>
        <taxon>Eurotatoria</taxon>
        <taxon>Bdelloidea</taxon>
        <taxon>Philodinida</taxon>
        <taxon>Philodinidae</taxon>
        <taxon>Didymodactylos</taxon>
    </lineage>
</organism>
<feature type="non-terminal residue" evidence="2">
    <location>
        <position position="15"/>
    </location>
</feature>
<keyword evidence="5" id="KW-1185">Reference proteome</keyword>
<evidence type="ECO:0000313" key="3">
    <source>
        <dbReference type="EMBL" id="CAF4354669.1"/>
    </source>
</evidence>
<evidence type="ECO:0000313" key="2">
    <source>
        <dbReference type="EMBL" id="CAF1607950.1"/>
    </source>
</evidence>
<protein>
    <submittedName>
        <fullName evidence="2">Uncharacterized protein</fullName>
    </submittedName>
</protein>
<dbReference type="EMBL" id="CAJNOK010042184">
    <property type="protein sequence ID" value="CAF1562515.1"/>
    <property type="molecule type" value="Genomic_DNA"/>
</dbReference>
<name>A0A816BE12_9BILA</name>
<evidence type="ECO:0000313" key="4">
    <source>
        <dbReference type="EMBL" id="CAF4488944.1"/>
    </source>
</evidence>
<accession>A0A816BE12</accession>
<proteinExistence type="predicted"/>
<dbReference type="EMBL" id="CAJOBA010064834">
    <property type="protein sequence ID" value="CAF4354669.1"/>
    <property type="molecule type" value="Genomic_DNA"/>
</dbReference>
<dbReference type="EMBL" id="CAJOBC010103942">
    <property type="protein sequence ID" value="CAF4488944.1"/>
    <property type="molecule type" value="Genomic_DNA"/>
</dbReference>
<dbReference type="Proteomes" id="UP000681722">
    <property type="component" value="Unassembled WGS sequence"/>
</dbReference>
<reference evidence="2" key="1">
    <citation type="submission" date="2021-02" db="EMBL/GenBank/DDBJ databases">
        <authorList>
            <person name="Nowell W R."/>
        </authorList>
    </citation>
    <scope>NUCLEOTIDE SEQUENCE</scope>
</reference>
<sequence length="15" mass="1763">MNRIETRDREKGGNS</sequence>
<evidence type="ECO:0000313" key="1">
    <source>
        <dbReference type="EMBL" id="CAF1562515.1"/>
    </source>
</evidence>
<dbReference type="Proteomes" id="UP000663829">
    <property type="component" value="Unassembled WGS sequence"/>
</dbReference>
<dbReference type="Proteomes" id="UP000677228">
    <property type="component" value="Unassembled WGS sequence"/>
</dbReference>
<dbReference type="EMBL" id="CAJNOQ010037306">
    <property type="protein sequence ID" value="CAF1607950.1"/>
    <property type="molecule type" value="Genomic_DNA"/>
</dbReference>
<gene>
    <name evidence="2" type="ORF">GPM918_LOCUS42879</name>
    <name evidence="1" type="ORF">OVA965_LOCUS39883</name>
    <name evidence="4" type="ORF">SRO942_LOCUS44225</name>
    <name evidence="3" type="ORF">TMI583_LOCUS41260</name>
</gene>
<dbReference type="Proteomes" id="UP000682733">
    <property type="component" value="Unassembled WGS sequence"/>
</dbReference>